<evidence type="ECO:0000256" key="3">
    <source>
        <dbReference type="ARBA" id="ARBA00022475"/>
    </source>
</evidence>
<dbReference type="Proteomes" id="UP000051451">
    <property type="component" value="Unassembled WGS sequence"/>
</dbReference>
<dbReference type="OrthoDB" id="9787851at2"/>
<dbReference type="GO" id="GO:0006826">
    <property type="term" value="P:iron ion transport"/>
    <property type="evidence" value="ECO:0007669"/>
    <property type="project" value="UniProtKB-KW"/>
</dbReference>
<keyword evidence="7" id="KW-0408">Iron</keyword>
<dbReference type="PROSITE" id="PS50893">
    <property type="entry name" value="ABC_TRANSPORTER_2"/>
    <property type="match status" value="1"/>
</dbReference>
<keyword evidence="5" id="KW-0547">Nucleotide-binding</keyword>
<gene>
    <name evidence="11" type="ORF">FC89_GL001885</name>
</gene>
<evidence type="ECO:0000259" key="10">
    <source>
        <dbReference type="PROSITE" id="PS50893"/>
    </source>
</evidence>
<organism evidence="11 12">
    <name type="scientific">Liquorilactobacillus ghanensis DSM 18630</name>
    <dbReference type="NCBI Taxonomy" id="1423750"/>
    <lineage>
        <taxon>Bacteria</taxon>
        <taxon>Bacillati</taxon>
        <taxon>Bacillota</taxon>
        <taxon>Bacilli</taxon>
        <taxon>Lactobacillales</taxon>
        <taxon>Lactobacillaceae</taxon>
        <taxon>Liquorilactobacillus</taxon>
    </lineage>
</organism>
<evidence type="ECO:0000256" key="6">
    <source>
        <dbReference type="ARBA" id="ARBA00022840"/>
    </source>
</evidence>
<dbReference type="Gene3D" id="3.40.50.300">
    <property type="entry name" value="P-loop containing nucleotide triphosphate hydrolases"/>
    <property type="match status" value="1"/>
</dbReference>
<comment type="caution">
    <text evidence="11">The sequence shown here is derived from an EMBL/GenBank/DDBJ whole genome shotgun (WGS) entry which is preliminary data.</text>
</comment>
<dbReference type="GO" id="GO:0016887">
    <property type="term" value="F:ATP hydrolysis activity"/>
    <property type="evidence" value="ECO:0007669"/>
    <property type="project" value="InterPro"/>
</dbReference>
<dbReference type="SUPFAM" id="SSF52540">
    <property type="entry name" value="P-loop containing nucleoside triphosphate hydrolases"/>
    <property type="match status" value="1"/>
</dbReference>
<dbReference type="AlphaFoldDB" id="A0A0R1VH07"/>
<dbReference type="EMBL" id="AZGB01000025">
    <property type="protein sequence ID" value="KRM04856.1"/>
    <property type="molecule type" value="Genomic_DNA"/>
</dbReference>
<keyword evidence="6 11" id="KW-0067">ATP-binding</keyword>
<evidence type="ECO:0000256" key="4">
    <source>
        <dbReference type="ARBA" id="ARBA00022496"/>
    </source>
</evidence>
<dbReference type="FunFam" id="3.40.50.300:FF:000134">
    <property type="entry name" value="Iron-enterobactin ABC transporter ATP-binding protein"/>
    <property type="match status" value="1"/>
</dbReference>
<keyword evidence="8" id="KW-0406">Ion transport</keyword>
<name>A0A0R1VH07_9LACO</name>
<dbReference type="PANTHER" id="PTHR42771:SF2">
    <property type="entry name" value="IRON(3+)-HYDROXAMATE IMPORT ATP-BINDING PROTEIN FHUC"/>
    <property type="match status" value="1"/>
</dbReference>
<evidence type="ECO:0000313" key="12">
    <source>
        <dbReference type="Proteomes" id="UP000051451"/>
    </source>
</evidence>
<evidence type="ECO:0000256" key="1">
    <source>
        <dbReference type="ARBA" id="ARBA00004202"/>
    </source>
</evidence>
<sequence>MIKAAQLTAENLRIGYGKRTVIDQLTIQIPANKISVLIGPNGCGKSTLIRALTRLIPLKEGTVYLNGNQLSSYNSKDIAKLISILPQMLSAPEDLTVYDLVCRGRYPYRSFFQPLSAEDHQQVEWALKKTQMVPLANRKVADLSGGQRQRAWLATILAQHTEIVFLDEPTTYLDIPFQLEILDLLKELNEREGTTIVIVLHELNLAARYADYLFAMKKGRIITTGSASEVITKKNLKRIFQLESEIITDPIYNRPLIIPKSSVHSERIQ</sequence>
<dbReference type="InterPro" id="IPR003593">
    <property type="entry name" value="AAA+_ATPase"/>
</dbReference>
<dbReference type="PANTHER" id="PTHR42771">
    <property type="entry name" value="IRON(3+)-HYDROXAMATE IMPORT ATP-BINDING PROTEIN FHUC"/>
    <property type="match status" value="1"/>
</dbReference>
<dbReference type="RefSeq" id="WP_057872400.1">
    <property type="nucleotide sequence ID" value="NZ_AZGB01000025.1"/>
</dbReference>
<feature type="domain" description="ABC transporter" evidence="10">
    <location>
        <begin position="7"/>
        <end position="243"/>
    </location>
</feature>
<dbReference type="STRING" id="1423750.FC89_GL001885"/>
<keyword evidence="2" id="KW-0813">Transport</keyword>
<evidence type="ECO:0000256" key="2">
    <source>
        <dbReference type="ARBA" id="ARBA00022448"/>
    </source>
</evidence>
<evidence type="ECO:0000256" key="7">
    <source>
        <dbReference type="ARBA" id="ARBA00023004"/>
    </source>
</evidence>
<keyword evidence="3" id="KW-1003">Cell membrane</keyword>
<dbReference type="InterPro" id="IPR017871">
    <property type="entry name" value="ABC_transporter-like_CS"/>
</dbReference>
<dbReference type="SMART" id="SM00382">
    <property type="entry name" value="AAA"/>
    <property type="match status" value="1"/>
</dbReference>
<dbReference type="InterPro" id="IPR027417">
    <property type="entry name" value="P-loop_NTPase"/>
</dbReference>
<reference evidence="11 12" key="1">
    <citation type="journal article" date="2015" name="Genome Announc.">
        <title>Expanding the biotechnology potential of lactobacilli through comparative genomics of 213 strains and associated genera.</title>
        <authorList>
            <person name="Sun Z."/>
            <person name="Harris H.M."/>
            <person name="McCann A."/>
            <person name="Guo C."/>
            <person name="Argimon S."/>
            <person name="Zhang W."/>
            <person name="Yang X."/>
            <person name="Jeffery I.B."/>
            <person name="Cooney J.C."/>
            <person name="Kagawa T.F."/>
            <person name="Liu W."/>
            <person name="Song Y."/>
            <person name="Salvetti E."/>
            <person name="Wrobel A."/>
            <person name="Rasinkangas P."/>
            <person name="Parkhill J."/>
            <person name="Rea M.C."/>
            <person name="O'Sullivan O."/>
            <person name="Ritari J."/>
            <person name="Douillard F.P."/>
            <person name="Paul Ross R."/>
            <person name="Yang R."/>
            <person name="Briner A.E."/>
            <person name="Felis G.E."/>
            <person name="de Vos W.M."/>
            <person name="Barrangou R."/>
            <person name="Klaenhammer T.R."/>
            <person name="Caufield P.W."/>
            <person name="Cui Y."/>
            <person name="Zhang H."/>
            <person name="O'Toole P.W."/>
        </authorList>
    </citation>
    <scope>NUCLEOTIDE SEQUENCE [LARGE SCALE GENOMIC DNA]</scope>
    <source>
        <strain evidence="11 12">DSM 18630</strain>
    </source>
</reference>
<evidence type="ECO:0000256" key="5">
    <source>
        <dbReference type="ARBA" id="ARBA00022741"/>
    </source>
</evidence>
<dbReference type="InterPro" id="IPR051535">
    <property type="entry name" value="Siderophore_ABC-ATPase"/>
</dbReference>
<comment type="subcellular location">
    <subcellularLocation>
        <location evidence="1">Cell membrane</location>
        <topology evidence="1">Peripheral membrane protein</topology>
    </subcellularLocation>
</comment>
<dbReference type="InterPro" id="IPR003439">
    <property type="entry name" value="ABC_transporter-like_ATP-bd"/>
</dbReference>
<evidence type="ECO:0000256" key="8">
    <source>
        <dbReference type="ARBA" id="ARBA00023065"/>
    </source>
</evidence>
<keyword evidence="4" id="KW-0410">Iron transport</keyword>
<dbReference type="CDD" id="cd03214">
    <property type="entry name" value="ABC_Iron-Siderophores_B12_Hemin"/>
    <property type="match status" value="1"/>
</dbReference>
<dbReference type="GO" id="GO:0005886">
    <property type="term" value="C:plasma membrane"/>
    <property type="evidence" value="ECO:0007669"/>
    <property type="project" value="UniProtKB-SubCell"/>
</dbReference>
<dbReference type="PROSITE" id="PS00211">
    <property type="entry name" value="ABC_TRANSPORTER_1"/>
    <property type="match status" value="1"/>
</dbReference>
<evidence type="ECO:0000256" key="9">
    <source>
        <dbReference type="ARBA" id="ARBA00023136"/>
    </source>
</evidence>
<evidence type="ECO:0000313" key="11">
    <source>
        <dbReference type="EMBL" id="KRM04856.1"/>
    </source>
</evidence>
<dbReference type="Pfam" id="PF00005">
    <property type="entry name" value="ABC_tran"/>
    <property type="match status" value="1"/>
</dbReference>
<accession>A0A0R1VH07</accession>
<dbReference type="GeneID" id="98319677"/>
<dbReference type="GO" id="GO:0005524">
    <property type="term" value="F:ATP binding"/>
    <property type="evidence" value="ECO:0007669"/>
    <property type="project" value="UniProtKB-KW"/>
</dbReference>
<keyword evidence="12" id="KW-1185">Reference proteome</keyword>
<proteinExistence type="predicted"/>
<keyword evidence="9" id="KW-0472">Membrane</keyword>
<dbReference type="PATRIC" id="fig|1423750.3.peg.1929"/>
<protein>
    <submittedName>
        <fullName evidence="11">Iron(III)-compound ABC transporter ATP-binding subunit</fullName>
    </submittedName>
</protein>